<dbReference type="GO" id="GO:0005524">
    <property type="term" value="F:ATP binding"/>
    <property type="evidence" value="ECO:0007669"/>
    <property type="project" value="UniProtKB-KW"/>
</dbReference>
<dbReference type="AlphaFoldDB" id="A0A919WIA6"/>
<protein>
    <recommendedName>
        <fullName evidence="6">Nucleoside-triphosphatase THEP1</fullName>
    </recommendedName>
</protein>
<keyword evidence="1" id="KW-0547">Nucleotide-binding</keyword>
<organism evidence="4 5">
    <name type="scientific">Robertmurraya siralis</name>
    <dbReference type="NCBI Taxonomy" id="77777"/>
    <lineage>
        <taxon>Bacteria</taxon>
        <taxon>Bacillati</taxon>
        <taxon>Bacillota</taxon>
        <taxon>Bacilli</taxon>
        <taxon>Bacillales</taxon>
        <taxon>Bacillaceae</taxon>
        <taxon>Robertmurraya</taxon>
    </lineage>
</organism>
<dbReference type="Pfam" id="PF03266">
    <property type="entry name" value="NTPase_1"/>
    <property type="match status" value="1"/>
</dbReference>
<sequence length="168" mass="19146">MPNILLTGNKQVGKSTIINKIIEDYPGGVCGFKTVMKQTPRRQFFISEFQKSAAIIANSVERTRSYPLPPISSTFDNEGATILKRCFIQSPELIIMDELGLFENRAFYFQKLVHKGLNSDIPILGVLKDKPSRFLNSIRDREDVEIIRVSEENRNQLVKIVMSKLLND</sequence>
<keyword evidence="3" id="KW-0067">ATP-binding</keyword>
<dbReference type="InterPro" id="IPR027417">
    <property type="entry name" value="P-loop_NTPase"/>
</dbReference>
<dbReference type="RefSeq" id="WP_212933660.1">
    <property type="nucleotide sequence ID" value="NZ_BORC01000003.1"/>
</dbReference>
<keyword evidence="2" id="KW-0378">Hydrolase</keyword>
<dbReference type="Gene3D" id="3.40.50.300">
    <property type="entry name" value="P-loop containing nucleotide triphosphate hydrolases"/>
    <property type="match status" value="1"/>
</dbReference>
<dbReference type="SUPFAM" id="SSF52540">
    <property type="entry name" value="P-loop containing nucleoside triphosphate hydrolases"/>
    <property type="match status" value="1"/>
</dbReference>
<gene>
    <name evidence="4" type="ORF">J27TS8_22300</name>
</gene>
<accession>A0A919WIA6</accession>
<evidence type="ECO:0008006" key="6">
    <source>
        <dbReference type="Google" id="ProtNLM"/>
    </source>
</evidence>
<evidence type="ECO:0000313" key="5">
    <source>
        <dbReference type="Proteomes" id="UP000682111"/>
    </source>
</evidence>
<comment type="caution">
    <text evidence="4">The sequence shown here is derived from an EMBL/GenBank/DDBJ whole genome shotgun (WGS) entry which is preliminary data.</text>
</comment>
<dbReference type="InterPro" id="IPR004948">
    <property type="entry name" value="Nuc-triphosphatase_THEP1"/>
</dbReference>
<evidence type="ECO:0000313" key="4">
    <source>
        <dbReference type="EMBL" id="GIN62237.1"/>
    </source>
</evidence>
<dbReference type="Proteomes" id="UP000682111">
    <property type="component" value="Unassembled WGS sequence"/>
</dbReference>
<evidence type="ECO:0000256" key="2">
    <source>
        <dbReference type="ARBA" id="ARBA00022801"/>
    </source>
</evidence>
<dbReference type="PANTHER" id="PTHR43146:SF1">
    <property type="entry name" value="CANCER-RELATED NUCLEOSIDE-TRIPHOSPHATASE"/>
    <property type="match status" value="1"/>
</dbReference>
<dbReference type="EMBL" id="BORC01000003">
    <property type="protein sequence ID" value="GIN62237.1"/>
    <property type="molecule type" value="Genomic_DNA"/>
</dbReference>
<evidence type="ECO:0000256" key="3">
    <source>
        <dbReference type="ARBA" id="ARBA00022840"/>
    </source>
</evidence>
<name>A0A919WIA6_9BACI</name>
<proteinExistence type="predicted"/>
<dbReference type="PANTHER" id="PTHR43146">
    <property type="entry name" value="CANCER-RELATED NUCLEOSIDE-TRIPHOSPHATASE"/>
    <property type="match status" value="1"/>
</dbReference>
<evidence type="ECO:0000256" key="1">
    <source>
        <dbReference type="ARBA" id="ARBA00022741"/>
    </source>
</evidence>
<keyword evidence="5" id="KW-1185">Reference proteome</keyword>
<reference evidence="4" key="1">
    <citation type="submission" date="2021-03" db="EMBL/GenBank/DDBJ databases">
        <title>Antimicrobial resistance genes in bacteria isolated from Japanese honey, and their potential for conferring macrolide and lincosamide resistance in the American foulbrood pathogen Paenibacillus larvae.</title>
        <authorList>
            <person name="Okamoto M."/>
            <person name="Kumagai M."/>
            <person name="Kanamori H."/>
            <person name="Takamatsu D."/>
        </authorList>
    </citation>
    <scope>NUCLEOTIDE SEQUENCE</scope>
    <source>
        <strain evidence="4">J27TS8</strain>
    </source>
</reference>
<dbReference type="GO" id="GO:0017111">
    <property type="term" value="F:ribonucleoside triphosphate phosphatase activity"/>
    <property type="evidence" value="ECO:0007669"/>
    <property type="project" value="InterPro"/>
</dbReference>